<evidence type="ECO:0000256" key="4">
    <source>
        <dbReference type="ARBA" id="ARBA00023163"/>
    </source>
</evidence>
<dbReference type="OrthoDB" id="8849678at2"/>
<sequence>MHIRQLEAFRAVMTSGGVSRAAELLHVSQPAVSQLIYQLESFYDLELFQRVGNRLKPTREAQALLVEVEAMFAGVKRVARVAASLREQHWGALSIASFPIIARNLLPRIVARYCRDRADVQFHLQSMRSRSLIDAVATQQMEIGLSFIPSDREETESEHLMALRAVCILPADHPLASKQTIHASDLANQPFISLGPHDQSRVLIDKIFDDRQIPRRLRIETGQSDAACAIVAEGLGVSVVDPISASENLGMGIVVRAFEPQVLFDIWLIRSRSASKSSLSDSFVAFLKEELALAAFHQLRG</sequence>
<organism evidence="6 7">
    <name type="scientific">Pseudomonas fluorescens</name>
    <dbReference type="NCBI Taxonomy" id="294"/>
    <lineage>
        <taxon>Bacteria</taxon>
        <taxon>Pseudomonadati</taxon>
        <taxon>Pseudomonadota</taxon>
        <taxon>Gammaproteobacteria</taxon>
        <taxon>Pseudomonadales</taxon>
        <taxon>Pseudomonadaceae</taxon>
        <taxon>Pseudomonas</taxon>
    </lineage>
</organism>
<dbReference type="Gene3D" id="1.10.10.10">
    <property type="entry name" value="Winged helix-like DNA-binding domain superfamily/Winged helix DNA-binding domain"/>
    <property type="match status" value="1"/>
</dbReference>
<reference evidence="6 7" key="1">
    <citation type="submission" date="2019-09" db="EMBL/GenBank/DDBJ databases">
        <authorList>
            <person name="Chandra G."/>
            <person name="Truman W A."/>
        </authorList>
    </citation>
    <scope>NUCLEOTIDE SEQUENCE [LARGE SCALE GENOMIC DNA]</scope>
    <source>
        <strain evidence="6">PS723</strain>
    </source>
</reference>
<dbReference type="PANTHER" id="PTHR30427">
    <property type="entry name" value="TRANSCRIPTIONAL ACTIVATOR PROTEIN LYSR"/>
    <property type="match status" value="1"/>
</dbReference>
<dbReference type="PRINTS" id="PR00039">
    <property type="entry name" value="HTHLYSR"/>
</dbReference>
<evidence type="ECO:0000313" key="6">
    <source>
        <dbReference type="EMBL" id="VVN80106.1"/>
    </source>
</evidence>
<dbReference type="EMBL" id="CABVHY010000004">
    <property type="protein sequence ID" value="VVN80106.1"/>
    <property type="molecule type" value="Genomic_DNA"/>
</dbReference>
<dbReference type="Proteomes" id="UP000379480">
    <property type="component" value="Unassembled WGS sequence"/>
</dbReference>
<name>A0A5E7ALX8_PSEFL</name>
<dbReference type="GO" id="GO:0043565">
    <property type="term" value="F:sequence-specific DNA binding"/>
    <property type="evidence" value="ECO:0007669"/>
    <property type="project" value="TreeGrafter"/>
</dbReference>
<dbReference type="InterPro" id="IPR036390">
    <property type="entry name" value="WH_DNA-bd_sf"/>
</dbReference>
<evidence type="ECO:0000256" key="1">
    <source>
        <dbReference type="ARBA" id="ARBA00009437"/>
    </source>
</evidence>
<dbReference type="SUPFAM" id="SSF46785">
    <property type="entry name" value="Winged helix' DNA-binding domain"/>
    <property type="match status" value="1"/>
</dbReference>
<keyword evidence="4" id="KW-0804">Transcription</keyword>
<dbReference type="PANTHER" id="PTHR30427:SF1">
    <property type="entry name" value="TRANSCRIPTIONAL ACTIVATOR PROTEIN LYSR"/>
    <property type="match status" value="1"/>
</dbReference>
<keyword evidence="2" id="KW-0805">Transcription regulation</keyword>
<dbReference type="CDD" id="cd08415">
    <property type="entry name" value="PBP2_LysR_opines_like"/>
    <property type="match status" value="1"/>
</dbReference>
<feature type="domain" description="HTH lysR-type" evidence="5">
    <location>
        <begin position="1"/>
        <end position="58"/>
    </location>
</feature>
<dbReference type="InterPro" id="IPR036388">
    <property type="entry name" value="WH-like_DNA-bd_sf"/>
</dbReference>
<evidence type="ECO:0000256" key="3">
    <source>
        <dbReference type="ARBA" id="ARBA00023125"/>
    </source>
</evidence>
<proteinExistence type="inferred from homology"/>
<dbReference type="Pfam" id="PF03466">
    <property type="entry name" value="LysR_substrate"/>
    <property type="match status" value="1"/>
</dbReference>
<keyword evidence="3" id="KW-0238">DNA-binding</keyword>
<comment type="similarity">
    <text evidence="1">Belongs to the LysR transcriptional regulatory family.</text>
</comment>
<dbReference type="Gene3D" id="3.40.190.290">
    <property type="match status" value="1"/>
</dbReference>
<dbReference type="RefSeq" id="WP_150802590.1">
    <property type="nucleotide sequence ID" value="NZ_CABVHY010000004.1"/>
</dbReference>
<evidence type="ECO:0000259" key="5">
    <source>
        <dbReference type="PROSITE" id="PS50931"/>
    </source>
</evidence>
<dbReference type="InterPro" id="IPR005119">
    <property type="entry name" value="LysR_subst-bd"/>
</dbReference>
<protein>
    <submittedName>
        <fullName evidence="6">Octopine catabolism/uptake operon regulatory protein OccR</fullName>
    </submittedName>
</protein>
<dbReference type="AlphaFoldDB" id="A0A5E7ALX8"/>
<dbReference type="GO" id="GO:0003700">
    <property type="term" value="F:DNA-binding transcription factor activity"/>
    <property type="evidence" value="ECO:0007669"/>
    <property type="project" value="InterPro"/>
</dbReference>
<dbReference type="PROSITE" id="PS50931">
    <property type="entry name" value="HTH_LYSR"/>
    <property type="match status" value="1"/>
</dbReference>
<dbReference type="GO" id="GO:0010628">
    <property type="term" value="P:positive regulation of gene expression"/>
    <property type="evidence" value="ECO:0007669"/>
    <property type="project" value="TreeGrafter"/>
</dbReference>
<dbReference type="SUPFAM" id="SSF53850">
    <property type="entry name" value="Periplasmic binding protein-like II"/>
    <property type="match status" value="1"/>
</dbReference>
<dbReference type="InterPro" id="IPR037424">
    <property type="entry name" value="NocR_PBP2"/>
</dbReference>
<evidence type="ECO:0000313" key="7">
    <source>
        <dbReference type="Proteomes" id="UP000379480"/>
    </source>
</evidence>
<gene>
    <name evidence="6" type="primary">occR_1</name>
    <name evidence="6" type="ORF">PS723_01019</name>
</gene>
<dbReference type="Pfam" id="PF00126">
    <property type="entry name" value="HTH_1"/>
    <property type="match status" value="1"/>
</dbReference>
<dbReference type="InterPro" id="IPR000847">
    <property type="entry name" value="LysR_HTH_N"/>
</dbReference>
<accession>A0A5E7ALX8</accession>
<evidence type="ECO:0000256" key="2">
    <source>
        <dbReference type="ARBA" id="ARBA00023015"/>
    </source>
</evidence>